<evidence type="ECO:0000256" key="2">
    <source>
        <dbReference type="SAM" id="Phobius"/>
    </source>
</evidence>
<feature type="region of interest" description="Disordered" evidence="1">
    <location>
        <begin position="297"/>
        <end position="317"/>
    </location>
</feature>
<gene>
    <name evidence="3" type="ORF">SAMN04488544_3354</name>
</gene>
<feature type="compositionally biased region" description="Basic and acidic residues" evidence="1">
    <location>
        <begin position="300"/>
        <end position="309"/>
    </location>
</feature>
<evidence type="ECO:0000256" key="1">
    <source>
        <dbReference type="SAM" id="MobiDB-lite"/>
    </source>
</evidence>
<evidence type="ECO:0000313" key="4">
    <source>
        <dbReference type="Proteomes" id="UP000198825"/>
    </source>
</evidence>
<protein>
    <submittedName>
        <fullName evidence="3">Uncharacterized protein</fullName>
    </submittedName>
</protein>
<keyword evidence="2" id="KW-1133">Transmembrane helix</keyword>
<feature type="transmembrane region" description="Helical" evidence="2">
    <location>
        <begin position="53"/>
        <end position="75"/>
    </location>
</feature>
<evidence type="ECO:0000313" key="3">
    <source>
        <dbReference type="EMBL" id="SDV00672.1"/>
    </source>
</evidence>
<proteinExistence type="predicted"/>
<dbReference type="Proteomes" id="UP000198825">
    <property type="component" value="Chromosome I"/>
</dbReference>
<keyword evidence="2" id="KW-0472">Membrane</keyword>
<sequence length="622" mass="68659">MTTRRGEGTYTIKNTLFTQMRLLVEASGAEAYVEGLNGGPKGPGGRPSAEIKYTFRAVLVAMAFLTYVGILPSMAEVFRVMIWVFTDEQRASLGVILSEEDRRRLCRDELAQRREYTRFQQWLTRLLTCLDSHADIPARRLTNADAKLRLSKRNKETSARSLQAWLSAHTVVNLIVAGSVADKAPAGYEGDIVVDETTYDVSAVRRGDGTKPHAYRSPVAMAALYRRGKGTVQDGADGFSGTTEKMAEGIGVTAIVRHGAVKNIRNVTPLITAISFGRTTSGSVQATEMALKHHLANGLDPRKPTDGKNRRQPTCTTDMGYNVKNGWAEMLYRYGYSPVGRYPAPWHTVSELLPLAGDRDPDQVAPGPIMASGAIYCPFAAGLIGDDKGWVRRSADLLKDGGEERDRALAARLPLLMGTNSRLRMAALNPGRPSKTAPRVEVPKVDLICPAVQGRVRCPLKPESMIAPSDQVRTIQPTWAAESKKCCSQGHVTVALNPQQFKQYQPAYVPGSWEHTYFYEAVRALNERAFGIVKSPHESNVQKMNWGARREPIIMLSIALMVAITNYKRQWGVIEPSEEGEELTELAKPEEPEELTIGSYLENLAKLARRLGRPPTMIPPRT</sequence>
<name>A0A1H2N5N4_9ACTN</name>
<dbReference type="EMBL" id="LT629799">
    <property type="protein sequence ID" value="SDV00672.1"/>
    <property type="molecule type" value="Genomic_DNA"/>
</dbReference>
<dbReference type="OrthoDB" id="3837969at2"/>
<keyword evidence="2" id="KW-0812">Transmembrane</keyword>
<reference evidence="4" key="1">
    <citation type="submission" date="2016-10" db="EMBL/GenBank/DDBJ databases">
        <authorList>
            <person name="Varghese N."/>
            <person name="Submissions S."/>
        </authorList>
    </citation>
    <scope>NUCLEOTIDE SEQUENCE [LARGE SCALE GENOMIC DNA]</scope>
    <source>
        <strain evidence="4">DSM 21743</strain>
    </source>
</reference>
<organism evidence="3 4">
    <name type="scientific">Microlunatus sagamiharensis</name>
    <dbReference type="NCBI Taxonomy" id="546874"/>
    <lineage>
        <taxon>Bacteria</taxon>
        <taxon>Bacillati</taxon>
        <taxon>Actinomycetota</taxon>
        <taxon>Actinomycetes</taxon>
        <taxon>Propionibacteriales</taxon>
        <taxon>Propionibacteriaceae</taxon>
        <taxon>Microlunatus</taxon>
    </lineage>
</organism>
<dbReference type="AlphaFoldDB" id="A0A1H2N5N4"/>
<keyword evidence="4" id="KW-1185">Reference proteome</keyword>
<dbReference type="RefSeq" id="WP_091076871.1">
    <property type="nucleotide sequence ID" value="NZ_LT629799.1"/>
</dbReference>
<accession>A0A1H2N5N4</accession>